<protein>
    <submittedName>
        <fullName evidence="1">Uncharacterized protein</fullName>
    </submittedName>
</protein>
<organism evidence="1 2">
    <name type="scientific">Extremus antarcticus</name>
    <dbReference type="NCBI Taxonomy" id="702011"/>
    <lineage>
        <taxon>Eukaryota</taxon>
        <taxon>Fungi</taxon>
        <taxon>Dikarya</taxon>
        <taxon>Ascomycota</taxon>
        <taxon>Pezizomycotina</taxon>
        <taxon>Dothideomycetes</taxon>
        <taxon>Dothideomycetidae</taxon>
        <taxon>Mycosphaerellales</taxon>
        <taxon>Extremaceae</taxon>
        <taxon>Extremus</taxon>
    </lineage>
</organism>
<dbReference type="PANTHER" id="PTHR37540">
    <property type="entry name" value="TRANSCRIPTION FACTOR (ACR-2), PUTATIVE-RELATED-RELATED"/>
    <property type="match status" value="1"/>
</dbReference>
<evidence type="ECO:0000313" key="2">
    <source>
        <dbReference type="Proteomes" id="UP001271007"/>
    </source>
</evidence>
<proteinExistence type="predicted"/>
<dbReference type="EMBL" id="JAWDJX010000014">
    <property type="protein sequence ID" value="KAK3053782.1"/>
    <property type="molecule type" value="Genomic_DNA"/>
</dbReference>
<accession>A0AAJ0DH58</accession>
<sequence length="543" mass="60648">MAIPLSKEERGAGGLQFIYVNSTSKGAQKGNLAKQRAADADATSKPDVAHVVVDAERHNELCPPVTLNAVLGVSNWTQTPSDCPGCPECPHPKSHRKQRFDIQPLAEHMQAKIEMALDALPPGTQQWSLGNMSAKVRHHLLHTIFPVLAGEGAAEEWFEGYCGSELIFHVGHVGAAFHRDLLAGRCSVARWSTKKQILQHKAAALKILQQQVNSLLQLSTSEVDRLIFAAMTLARHEISVNNLDVDLAHLYSPHFPTANWAGLYGRVISVKSHLDGVAALVEYQGGLKNVQVSALAATIARVDLVEVGTSHTHPYYRRLWNADVSELYQYAPDASFLSRGRGFRLLSDHIPDFATDVFQDLAILDAIMCHTRLQQLSNDVLQHILTVRNCVAHRLLSLPSWDEMDESTQQQTDSRVYEICRLSCVIYSNAVLFSMFPHSGWQDRLTWRLRWLHSLDVPPTAASEAMDGLVLWSLCIGAVASFEGQNSSFFQLTVRQFLSERYDPPENYAKEVKDRLEEFLWSENACDIGRRTMRKEIWGPEAG</sequence>
<comment type="caution">
    <text evidence="1">The sequence shown here is derived from an EMBL/GenBank/DDBJ whole genome shotgun (WGS) entry which is preliminary data.</text>
</comment>
<dbReference type="Proteomes" id="UP001271007">
    <property type="component" value="Unassembled WGS sequence"/>
</dbReference>
<gene>
    <name evidence="1" type="ORF">LTR09_005062</name>
</gene>
<keyword evidence="2" id="KW-1185">Reference proteome</keyword>
<reference evidence="1" key="1">
    <citation type="submission" date="2023-04" db="EMBL/GenBank/DDBJ databases">
        <title>Black Yeasts Isolated from many extreme environments.</title>
        <authorList>
            <person name="Coleine C."/>
            <person name="Stajich J.E."/>
            <person name="Selbmann L."/>
        </authorList>
    </citation>
    <scope>NUCLEOTIDE SEQUENCE</scope>
    <source>
        <strain evidence="1">CCFEE 5312</strain>
    </source>
</reference>
<evidence type="ECO:0000313" key="1">
    <source>
        <dbReference type="EMBL" id="KAK3053782.1"/>
    </source>
</evidence>
<dbReference type="PANTHER" id="PTHR37540:SF5">
    <property type="entry name" value="TRANSCRIPTION FACTOR DOMAIN-CONTAINING PROTEIN"/>
    <property type="match status" value="1"/>
</dbReference>
<dbReference type="AlphaFoldDB" id="A0AAJ0DH58"/>
<name>A0AAJ0DH58_9PEZI</name>